<accession>A0A955ECV3</accession>
<evidence type="ECO:0000313" key="2">
    <source>
        <dbReference type="EMBL" id="MCA9308385.1"/>
    </source>
</evidence>
<proteinExistence type="predicted"/>
<gene>
    <name evidence="2" type="ORF">KC980_02650</name>
</gene>
<comment type="caution">
    <text evidence="2">The sequence shown here is derived from an EMBL/GenBank/DDBJ whole genome shotgun (WGS) entry which is preliminary data.</text>
</comment>
<organism evidence="2 3">
    <name type="scientific">candidate division WWE3 bacterium</name>
    <dbReference type="NCBI Taxonomy" id="2053526"/>
    <lineage>
        <taxon>Bacteria</taxon>
        <taxon>Katanobacteria</taxon>
    </lineage>
</organism>
<name>A0A955ECV3_UNCKA</name>
<dbReference type="Proteomes" id="UP000740557">
    <property type="component" value="Unassembled WGS sequence"/>
</dbReference>
<feature type="transmembrane region" description="Helical" evidence="1">
    <location>
        <begin position="7"/>
        <end position="27"/>
    </location>
</feature>
<evidence type="ECO:0008006" key="4">
    <source>
        <dbReference type="Google" id="ProtNLM"/>
    </source>
</evidence>
<keyword evidence="1" id="KW-0472">Membrane</keyword>
<dbReference type="EMBL" id="JAGQNX010000075">
    <property type="protein sequence ID" value="MCA9308385.1"/>
    <property type="molecule type" value="Genomic_DNA"/>
</dbReference>
<keyword evidence="1" id="KW-1133">Transmembrane helix</keyword>
<sequence length="167" mass="17538">MDRSTKISAAIILVVLVVANILIFTNLDFVDSFFGSKVTKPIRDFSNNNSDDITPNKSTDTVSYFPPSTSTPDNGFVTVDATVTSVEGTLSFGVQTNLGNSYTVNVSSETVTRVLQSYTDTSSTTPNSVVDGVDALSLITVGNTVSVSGNLDDSGVINAGLVVLVKE</sequence>
<protein>
    <recommendedName>
        <fullName evidence="4">DUF5666 domain-containing protein</fullName>
    </recommendedName>
</protein>
<evidence type="ECO:0000313" key="3">
    <source>
        <dbReference type="Proteomes" id="UP000740557"/>
    </source>
</evidence>
<dbReference type="AlphaFoldDB" id="A0A955ECV3"/>
<evidence type="ECO:0000256" key="1">
    <source>
        <dbReference type="SAM" id="Phobius"/>
    </source>
</evidence>
<reference evidence="2" key="2">
    <citation type="journal article" date="2021" name="Microbiome">
        <title>Successional dynamics and alternative stable states in a saline activated sludge microbial community over 9 years.</title>
        <authorList>
            <person name="Wang Y."/>
            <person name="Ye J."/>
            <person name="Ju F."/>
            <person name="Liu L."/>
            <person name="Boyd J.A."/>
            <person name="Deng Y."/>
            <person name="Parks D.H."/>
            <person name="Jiang X."/>
            <person name="Yin X."/>
            <person name="Woodcroft B.J."/>
            <person name="Tyson G.W."/>
            <person name="Hugenholtz P."/>
            <person name="Polz M.F."/>
            <person name="Zhang T."/>
        </authorList>
    </citation>
    <scope>NUCLEOTIDE SEQUENCE</scope>
    <source>
        <strain evidence="2">HKST-UBA79</strain>
    </source>
</reference>
<keyword evidence="1" id="KW-0812">Transmembrane</keyword>
<reference evidence="2" key="1">
    <citation type="submission" date="2020-04" db="EMBL/GenBank/DDBJ databases">
        <authorList>
            <person name="Zhang T."/>
        </authorList>
    </citation>
    <scope>NUCLEOTIDE SEQUENCE</scope>
    <source>
        <strain evidence="2">HKST-UBA79</strain>
    </source>
</reference>